<dbReference type="SUPFAM" id="SSF88946">
    <property type="entry name" value="Sigma2 domain of RNA polymerase sigma factors"/>
    <property type="match status" value="1"/>
</dbReference>
<comment type="caution">
    <text evidence="8">The sequence shown here is derived from an EMBL/GenBank/DDBJ whole genome shotgun (WGS) entry which is preliminary data.</text>
</comment>
<proteinExistence type="inferred from homology"/>
<dbReference type="GO" id="GO:0016987">
    <property type="term" value="F:sigma factor activity"/>
    <property type="evidence" value="ECO:0007669"/>
    <property type="project" value="UniProtKB-KW"/>
</dbReference>
<evidence type="ECO:0000259" key="7">
    <source>
        <dbReference type="Pfam" id="PF04545"/>
    </source>
</evidence>
<accession>A0A0G1CBG7</accession>
<dbReference type="Pfam" id="PF04542">
    <property type="entry name" value="Sigma70_r2"/>
    <property type="match status" value="1"/>
</dbReference>
<evidence type="ECO:0000256" key="4">
    <source>
        <dbReference type="ARBA" id="ARBA00023125"/>
    </source>
</evidence>
<dbReference type="InterPro" id="IPR039425">
    <property type="entry name" value="RNA_pol_sigma-70-like"/>
</dbReference>
<dbReference type="PANTHER" id="PTHR43133">
    <property type="entry name" value="RNA POLYMERASE ECF-TYPE SIGMA FACTO"/>
    <property type="match status" value="1"/>
</dbReference>
<dbReference type="GO" id="GO:0003677">
    <property type="term" value="F:DNA binding"/>
    <property type="evidence" value="ECO:0007669"/>
    <property type="project" value="UniProtKB-KW"/>
</dbReference>
<evidence type="ECO:0000256" key="2">
    <source>
        <dbReference type="ARBA" id="ARBA00023015"/>
    </source>
</evidence>
<reference evidence="8 9" key="1">
    <citation type="journal article" date="2015" name="Nature">
        <title>rRNA introns, odd ribosomes, and small enigmatic genomes across a large radiation of phyla.</title>
        <authorList>
            <person name="Brown C.T."/>
            <person name="Hug L.A."/>
            <person name="Thomas B.C."/>
            <person name="Sharon I."/>
            <person name="Castelle C.J."/>
            <person name="Singh A."/>
            <person name="Wilkins M.J."/>
            <person name="Williams K.H."/>
            <person name="Banfield J.F."/>
        </authorList>
    </citation>
    <scope>NUCLEOTIDE SEQUENCE [LARGE SCALE GENOMIC DNA]</scope>
</reference>
<evidence type="ECO:0000256" key="5">
    <source>
        <dbReference type="ARBA" id="ARBA00023163"/>
    </source>
</evidence>
<dbReference type="InterPro" id="IPR014284">
    <property type="entry name" value="RNA_pol_sigma-70_dom"/>
</dbReference>
<gene>
    <name evidence="8" type="ORF">UV58_C0002G0015</name>
</gene>
<keyword evidence="4" id="KW-0238">DNA-binding</keyword>
<feature type="domain" description="RNA polymerase sigma-70 region 2" evidence="6">
    <location>
        <begin position="28"/>
        <end position="96"/>
    </location>
</feature>
<dbReference type="InterPro" id="IPR013325">
    <property type="entry name" value="RNA_pol_sigma_r2"/>
</dbReference>
<evidence type="ECO:0000313" key="9">
    <source>
        <dbReference type="Proteomes" id="UP000034810"/>
    </source>
</evidence>
<dbReference type="Gene3D" id="1.10.10.10">
    <property type="entry name" value="Winged helix-like DNA-binding domain superfamily/Winged helix DNA-binding domain"/>
    <property type="match status" value="1"/>
</dbReference>
<dbReference type="GO" id="GO:0006352">
    <property type="term" value="P:DNA-templated transcription initiation"/>
    <property type="evidence" value="ECO:0007669"/>
    <property type="project" value="InterPro"/>
</dbReference>
<dbReference type="Gene3D" id="1.10.1740.10">
    <property type="match status" value="1"/>
</dbReference>
<evidence type="ECO:0000256" key="3">
    <source>
        <dbReference type="ARBA" id="ARBA00023082"/>
    </source>
</evidence>
<dbReference type="InterPro" id="IPR036388">
    <property type="entry name" value="WH-like_DNA-bd_sf"/>
</dbReference>
<name>A0A0G1CBG7_9BACT</name>
<dbReference type="Pfam" id="PF04545">
    <property type="entry name" value="Sigma70_r4"/>
    <property type="match status" value="1"/>
</dbReference>
<keyword evidence="5" id="KW-0804">Transcription</keyword>
<comment type="similarity">
    <text evidence="1">Belongs to the sigma-70 factor family. ECF subfamily.</text>
</comment>
<keyword evidence="2" id="KW-0805">Transcription regulation</keyword>
<dbReference type="InterPro" id="IPR007627">
    <property type="entry name" value="RNA_pol_sigma70_r2"/>
</dbReference>
<dbReference type="InterPro" id="IPR013324">
    <property type="entry name" value="RNA_pol_sigma_r3/r4-like"/>
</dbReference>
<evidence type="ECO:0000259" key="6">
    <source>
        <dbReference type="Pfam" id="PF04542"/>
    </source>
</evidence>
<sequence>MKDGREKIEEEKLVKRAIRGESSAFGLLYDRYQPAIFRFIYLKVGHREEAEDLTHQTFLSAWQNIESFRREGFSISSWFYRIARNKVIDYYRTKKSTLELNRILEETLTSDSTQQAESLSQKMELGLVRKAIQSLSTEQQDVLIMRFVEEMSYREISQVMEKNQGLIRVIQFRALRKIKKIIENGAKDNY</sequence>
<feature type="domain" description="RNA polymerase sigma-70 region 4" evidence="7">
    <location>
        <begin position="131"/>
        <end position="180"/>
    </location>
</feature>
<dbReference type="CDD" id="cd06171">
    <property type="entry name" value="Sigma70_r4"/>
    <property type="match status" value="1"/>
</dbReference>
<dbReference type="EMBL" id="LCFA01000002">
    <property type="protein sequence ID" value="KKS83005.1"/>
    <property type="molecule type" value="Genomic_DNA"/>
</dbReference>
<keyword evidence="3" id="KW-0731">Sigma factor</keyword>
<dbReference type="InterPro" id="IPR007630">
    <property type="entry name" value="RNA_pol_sigma70_r4"/>
</dbReference>
<dbReference type="NCBIfam" id="TIGR02937">
    <property type="entry name" value="sigma70-ECF"/>
    <property type="match status" value="1"/>
</dbReference>
<dbReference type="Proteomes" id="UP000034810">
    <property type="component" value="Unassembled WGS sequence"/>
</dbReference>
<protein>
    <submittedName>
        <fullName evidence="8">RNA polymerase ECF-subfamily sigma factor</fullName>
    </submittedName>
</protein>
<dbReference type="AlphaFoldDB" id="A0A0G1CBG7"/>
<dbReference type="PANTHER" id="PTHR43133:SF57">
    <property type="entry name" value="RNA POLYMERASE SIGMA-70 FACTOR"/>
    <property type="match status" value="1"/>
</dbReference>
<evidence type="ECO:0000256" key="1">
    <source>
        <dbReference type="ARBA" id="ARBA00010641"/>
    </source>
</evidence>
<organism evidence="8 9">
    <name type="scientific">Candidatus Wolfebacteria bacterium GW2011_GWC1_43_10</name>
    <dbReference type="NCBI Taxonomy" id="1619011"/>
    <lineage>
        <taxon>Bacteria</taxon>
        <taxon>Candidatus Wolfeibacteriota</taxon>
    </lineage>
</organism>
<dbReference type="SUPFAM" id="SSF88659">
    <property type="entry name" value="Sigma3 and sigma4 domains of RNA polymerase sigma factors"/>
    <property type="match status" value="1"/>
</dbReference>
<evidence type="ECO:0000313" key="8">
    <source>
        <dbReference type="EMBL" id="KKS83005.1"/>
    </source>
</evidence>